<dbReference type="InterPro" id="IPR052916">
    <property type="entry name" value="Type-I_RE_MTase_Subunit"/>
</dbReference>
<evidence type="ECO:0000313" key="4">
    <source>
        <dbReference type="EMBL" id="MFD2616536.1"/>
    </source>
</evidence>
<dbReference type="InterPro" id="IPR029464">
    <property type="entry name" value="HSDR_N"/>
</dbReference>
<dbReference type="InterPro" id="IPR029063">
    <property type="entry name" value="SAM-dependent_MTases_sf"/>
</dbReference>
<dbReference type="InterPro" id="IPR003356">
    <property type="entry name" value="DNA_methylase_A-5"/>
</dbReference>
<dbReference type="PROSITE" id="PS00092">
    <property type="entry name" value="N6_MTASE"/>
    <property type="match status" value="1"/>
</dbReference>
<feature type="domain" description="Type I restriction enzyme R protein N-terminal" evidence="3">
    <location>
        <begin position="29"/>
        <end position="143"/>
    </location>
</feature>
<evidence type="ECO:0000256" key="1">
    <source>
        <dbReference type="ARBA" id="ARBA00022747"/>
    </source>
</evidence>
<feature type="domain" description="DNA methylase adenine-specific" evidence="2">
    <location>
        <begin position="276"/>
        <end position="591"/>
    </location>
</feature>
<evidence type="ECO:0000259" key="3">
    <source>
        <dbReference type="Pfam" id="PF13588"/>
    </source>
</evidence>
<evidence type="ECO:0000259" key="2">
    <source>
        <dbReference type="Pfam" id="PF02384"/>
    </source>
</evidence>
<gene>
    <name evidence="4" type="ORF">ACFSTF_04315</name>
</gene>
<dbReference type="RefSeq" id="WP_181406485.1">
    <property type="nucleotide sequence ID" value="NZ_VDCY01000011.1"/>
</dbReference>
<sequence>MTEVLKDGYIIDYISGLQIKGTPEEIQATQVFAKRLVEEYEYEIGQIQTRPQYYVRKTPSDEVKEYPIDIGIFNGSSRAESDLIGVVECKKESRKDGIEQLKLYMDMCSTVKWGVWFNGKEQINLEKRKIDGDIIYSEIPNIPKKGQRIEDIGKYKRKDLKPAKNLKVHFKVINNYLYGNMKQQDTSTRNRAKQIINLLFCKIYDEQYTGLEEEVSFRAGVHEDKGIVKTRIVNLFNEVKRRYSDVFEAEETIDLNPGSIVFFVGQLQELCITESERDVIGDAFEVFVSQALKGDEGQFFTPRNVIRMIVEIVDPDENTMVIDPSCGTGGFLIESLRYVWNKIDEKAVKLGWSERRIDEEKQYVATSYFRGIDKDSFVAKVTKAYMAIIGDGRGGIFCENSLEPVKNWSSKCQDKIDLGKFDLVLTNPPFGSKIPIKEEEILKQFNLGYKWKFDKKEDTWEKQNILNNKGKTKGVAPQILFIERCIQFLKIGGKLGIVLPDGIYGNDKLGYIRQFIKNNMKILAIIDIPKETFQPNTSTKTTVLIAEKIKEGIDIPEEHNVFMAICETCGHNRRGELIDEDDISLVSSLYKKEVKSWGERSNAKND</sequence>
<dbReference type="SUPFAM" id="SSF53335">
    <property type="entry name" value="S-adenosyl-L-methionine-dependent methyltransferases"/>
    <property type="match status" value="1"/>
</dbReference>
<dbReference type="InterPro" id="IPR002052">
    <property type="entry name" value="DNA_methylase_N6_adenine_CS"/>
</dbReference>
<evidence type="ECO:0000313" key="5">
    <source>
        <dbReference type="Proteomes" id="UP001597458"/>
    </source>
</evidence>
<dbReference type="Pfam" id="PF13588">
    <property type="entry name" value="HSDR_N_2"/>
    <property type="match status" value="1"/>
</dbReference>
<reference evidence="5" key="1">
    <citation type="journal article" date="2019" name="Int. J. Syst. Evol. Microbiol.">
        <title>The Global Catalogue of Microorganisms (GCM) 10K type strain sequencing project: providing services to taxonomists for standard genome sequencing and annotation.</title>
        <authorList>
            <consortium name="The Broad Institute Genomics Platform"/>
            <consortium name="The Broad Institute Genome Sequencing Center for Infectious Disease"/>
            <person name="Wu L."/>
            <person name="Ma J."/>
        </authorList>
    </citation>
    <scope>NUCLEOTIDE SEQUENCE [LARGE SCALE GENOMIC DNA]</scope>
    <source>
        <strain evidence="5">TISTR 2241</strain>
    </source>
</reference>
<dbReference type="PANTHER" id="PTHR42998:SF1">
    <property type="entry name" value="TYPE I RESTRICTION ENZYME HINDI METHYLASE SUBUNIT"/>
    <property type="match status" value="1"/>
</dbReference>
<keyword evidence="4" id="KW-0255">Endonuclease</keyword>
<dbReference type="Pfam" id="PF02384">
    <property type="entry name" value="N6_Mtase"/>
    <property type="match status" value="1"/>
</dbReference>
<protein>
    <submittedName>
        <fullName evidence="4">Restriction endonuclease subunit M</fullName>
    </submittedName>
</protein>
<dbReference type="Gene3D" id="3.40.50.150">
    <property type="entry name" value="Vaccinia Virus protein VP39"/>
    <property type="match status" value="1"/>
</dbReference>
<dbReference type="GO" id="GO:0004519">
    <property type="term" value="F:endonuclease activity"/>
    <property type="evidence" value="ECO:0007669"/>
    <property type="project" value="UniProtKB-KW"/>
</dbReference>
<keyword evidence="4" id="KW-0540">Nuclease</keyword>
<organism evidence="4 5">
    <name type="scientific">Terrilactibacillus laevilacticus</name>
    <dbReference type="NCBI Taxonomy" id="1380157"/>
    <lineage>
        <taxon>Bacteria</taxon>
        <taxon>Bacillati</taxon>
        <taxon>Bacillota</taxon>
        <taxon>Bacilli</taxon>
        <taxon>Bacillales</taxon>
        <taxon>Bacillaceae</taxon>
        <taxon>Terrilactibacillus</taxon>
    </lineage>
</organism>
<keyword evidence="4" id="KW-0378">Hydrolase</keyword>
<proteinExistence type="predicted"/>
<dbReference type="EMBL" id="JBHUMR010000007">
    <property type="protein sequence ID" value="MFD2616536.1"/>
    <property type="molecule type" value="Genomic_DNA"/>
</dbReference>
<keyword evidence="1" id="KW-0680">Restriction system</keyword>
<comment type="caution">
    <text evidence="4">The sequence shown here is derived from an EMBL/GenBank/DDBJ whole genome shotgun (WGS) entry which is preliminary data.</text>
</comment>
<keyword evidence="5" id="KW-1185">Reference proteome</keyword>
<dbReference type="Proteomes" id="UP001597458">
    <property type="component" value="Unassembled WGS sequence"/>
</dbReference>
<dbReference type="PRINTS" id="PR00507">
    <property type="entry name" value="N12N6MTFRASE"/>
</dbReference>
<name>A0ABW5PNU4_9BACI</name>
<dbReference type="PANTHER" id="PTHR42998">
    <property type="entry name" value="TYPE I RESTRICTION ENZYME HINDVIIP M PROTEIN-RELATED"/>
    <property type="match status" value="1"/>
</dbReference>
<accession>A0ABW5PNU4</accession>